<organism evidence="2 3">
    <name type="scientific">Microbacterium fluvii</name>
    <dbReference type="NCBI Taxonomy" id="415215"/>
    <lineage>
        <taxon>Bacteria</taxon>
        <taxon>Bacillati</taxon>
        <taxon>Actinomycetota</taxon>
        <taxon>Actinomycetes</taxon>
        <taxon>Micrococcales</taxon>
        <taxon>Microbacteriaceae</taxon>
        <taxon>Microbacterium</taxon>
    </lineage>
</organism>
<comment type="caution">
    <text evidence="2">The sequence shown here is derived from an EMBL/GenBank/DDBJ whole genome shotgun (WGS) entry which is preliminary data.</text>
</comment>
<evidence type="ECO:0000313" key="3">
    <source>
        <dbReference type="Proteomes" id="UP001596507"/>
    </source>
</evidence>
<evidence type="ECO:0000259" key="1">
    <source>
        <dbReference type="Pfam" id="PF04480"/>
    </source>
</evidence>
<protein>
    <submittedName>
        <fullName evidence="2">DUF559 domain-containing protein</fullName>
    </submittedName>
</protein>
<proteinExistence type="predicted"/>
<reference evidence="3" key="1">
    <citation type="journal article" date="2019" name="Int. J. Syst. Evol. Microbiol.">
        <title>The Global Catalogue of Microorganisms (GCM) 10K type strain sequencing project: providing services to taxonomists for standard genome sequencing and annotation.</title>
        <authorList>
            <consortium name="The Broad Institute Genomics Platform"/>
            <consortium name="The Broad Institute Genome Sequencing Center for Infectious Disease"/>
            <person name="Wu L."/>
            <person name="Ma J."/>
        </authorList>
    </citation>
    <scope>NUCLEOTIDE SEQUENCE [LARGE SCALE GENOMIC DNA]</scope>
    <source>
        <strain evidence="3">CGMCC 1.15772</strain>
    </source>
</reference>
<dbReference type="InterPro" id="IPR007569">
    <property type="entry name" value="DUF559"/>
</dbReference>
<accession>A0ABW2HET4</accession>
<name>A0ABW2HET4_9MICO</name>
<dbReference type="Pfam" id="PF04480">
    <property type="entry name" value="DUF559"/>
    <property type="match status" value="1"/>
</dbReference>
<feature type="domain" description="DUF559" evidence="1">
    <location>
        <begin position="248"/>
        <end position="312"/>
    </location>
</feature>
<dbReference type="Gene3D" id="3.40.960.10">
    <property type="entry name" value="VSR Endonuclease"/>
    <property type="match status" value="1"/>
</dbReference>
<dbReference type="Proteomes" id="UP001596507">
    <property type="component" value="Unassembled WGS sequence"/>
</dbReference>
<gene>
    <name evidence="2" type="ORF">ACFQRL_03220</name>
</gene>
<evidence type="ECO:0000313" key="2">
    <source>
        <dbReference type="EMBL" id="MFC7267970.1"/>
    </source>
</evidence>
<sequence length="323" mass="35761">MTRARPLPSQLDAAGFTVASAREAGVSHSRLRATDLDAPTRGVRHVRQPPIEVAENETASERMERLRDDLFQRAALIGLVLTADQFFSHETGLALAGVPLPYTTAAQRELHVSTRHPAAKPRRARVVGHRLPKRDPARSTARGLPIEEPARMWRQVAGTWSLDDLICAGDHLVCPRTGLATLDDLRAELALAGDVPGHPLARALALIRVGAETAEETRVRLLIARADLPEPALNWSLHAPDGRFVARIDLAYPRHRVAIESDGRTHAVDQKQFARDADRWEEIRAEGWRLVRILSHHLRPDPQVAIDKVTAALWDAGWRPGRA</sequence>
<dbReference type="RefSeq" id="WP_262872891.1">
    <property type="nucleotide sequence ID" value="NZ_BAABKW010000005.1"/>
</dbReference>
<dbReference type="EMBL" id="JBHTBE010000001">
    <property type="protein sequence ID" value="MFC7267970.1"/>
    <property type="molecule type" value="Genomic_DNA"/>
</dbReference>
<dbReference type="SUPFAM" id="SSF52980">
    <property type="entry name" value="Restriction endonuclease-like"/>
    <property type="match status" value="1"/>
</dbReference>
<dbReference type="InterPro" id="IPR011335">
    <property type="entry name" value="Restrct_endonuc-II-like"/>
</dbReference>
<keyword evidence="3" id="KW-1185">Reference proteome</keyword>